<proteinExistence type="predicted"/>
<sequence>MTLAERLVELRQSRGLTQKELADFLNISRSALSLYETGKREPDYETLLKLANFFEVNVDYLLGRTNIPDPIPFQKEHHQIEAALRDDSEDEELLAFWQEMKEREDLKLLFRSTKDLSPRAIRRVIRVIKAIEEEESNDW</sequence>
<dbReference type="CDD" id="cd00093">
    <property type="entry name" value="HTH_XRE"/>
    <property type="match status" value="1"/>
</dbReference>
<dbReference type="Pfam" id="PF01381">
    <property type="entry name" value="HTH_3"/>
    <property type="match status" value="1"/>
</dbReference>
<comment type="caution">
    <text evidence="3">The sequence shown here is derived from an EMBL/GenBank/DDBJ whole genome shotgun (WGS) entry which is preliminary data.</text>
</comment>
<dbReference type="RefSeq" id="WP_075859141.1">
    <property type="nucleotide sequence ID" value="NZ_BDJK01000017.1"/>
</dbReference>
<feature type="domain" description="HTH cro/C1-type" evidence="2">
    <location>
        <begin position="7"/>
        <end position="61"/>
    </location>
</feature>
<evidence type="ECO:0000256" key="1">
    <source>
        <dbReference type="ARBA" id="ARBA00023125"/>
    </source>
</evidence>
<reference evidence="4" key="1">
    <citation type="submission" date="2016-12" db="EMBL/GenBank/DDBJ databases">
        <title>Draft Genome Sequences od Carboxydothermus pertinax and islandicus, Hydrogenogenic Carboxydotrophic Bacteria.</title>
        <authorList>
            <person name="Fukuyama Y."/>
            <person name="Ohmae K."/>
            <person name="Yoneda Y."/>
            <person name="Yoshida T."/>
            <person name="Sako Y."/>
        </authorList>
    </citation>
    <scope>NUCLEOTIDE SEQUENCE [LARGE SCALE GENOMIC DNA]</scope>
    <source>
        <strain evidence="4">Ug1</strain>
    </source>
</reference>
<dbReference type="InterPro" id="IPR010982">
    <property type="entry name" value="Lambda_DNA-bd_dom_sf"/>
</dbReference>
<keyword evidence="1" id="KW-0238">DNA-binding</keyword>
<dbReference type="STRING" id="870242.cpu_11740"/>
<gene>
    <name evidence="3" type="ORF">cpu_11740</name>
</gene>
<dbReference type="Proteomes" id="UP000187485">
    <property type="component" value="Unassembled WGS sequence"/>
</dbReference>
<evidence type="ECO:0000313" key="3">
    <source>
        <dbReference type="EMBL" id="GAV22664.1"/>
    </source>
</evidence>
<dbReference type="PANTHER" id="PTHR46558">
    <property type="entry name" value="TRACRIPTIONAL REGULATORY PROTEIN-RELATED-RELATED"/>
    <property type="match status" value="1"/>
</dbReference>
<dbReference type="Gene3D" id="1.10.260.40">
    <property type="entry name" value="lambda repressor-like DNA-binding domains"/>
    <property type="match status" value="1"/>
</dbReference>
<accession>A0A1L8CUX6</accession>
<dbReference type="GO" id="GO:0003677">
    <property type="term" value="F:DNA binding"/>
    <property type="evidence" value="ECO:0007669"/>
    <property type="project" value="UniProtKB-KW"/>
</dbReference>
<dbReference type="OrthoDB" id="9811208at2"/>
<dbReference type="PANTHER" id="PTHR46558:SF11">
    <property type="entry name" value="HTH-TYPE TRANSCRIPTIONAL REGULATOR XRE"/>
    <property type="match status" value="1"/>
</dbReference>
<evidence type="ECO:0000313" key="4">
    <source>
        <dbReference type="Proteomes" id="UP000187485"/>
    </source>
</evidence>
<dbReference type="SMART" id="SM00530">
    <property type="entry name" value="HTH_XRE"/>
    <property type="match status" value="1"/>
</dbReference>
<dbReference type="InterPro" id="IPR001387">
    <property type="entry name" value="Cro/C1-type_HTH"/>
</dbReference>
<protein>
    <submittedName>
        <fullName evidence="3">Transcriptional regulator</fullName>
    </submittedName>
</protein>
<dbReference type="PROSITE" id="PS50943">
    <property type="entry name" value="HTH_CROC1"/>
    <property type="match status" value="1"/>
</dbReference>
<name>A0A1L8CUX6_9THEO</name>
<dbReference type="EMBL" id="BDJK01000017">
    <property type="protein sequence ID" value="GAV22664.1"/>
    <property type="molecule type" value="Genomic_DNA"/>
</dbReference>
<keyword evidence="4" id="KW-1185">Reference proteome</keyword>
<organism evidence="3 4">
    <name type="scientific">Carboxydothermus pertinax</name>
    <dbReference type="NCBI Taxonomy" id="870242"/>
    <lineage>
        <taxon>Bacteria</taxon>
        <taxon>Bacillati</taxon>
        <taxon>Bacillota</taxon>
        <taxon>Clostridia</taxon>
        <taxon>Thermoanaerobacterales</taxon>
        <taxon>Thermoanaerobacteraceae</taxon>
        <taxon>Carboxydothermus</taxon>
    </lineage>
</organism>
<dbReference type="SUPFAM" id="SSF47413">
    <property type="entry name" value="lambda repressor-like DNA-binding domains"/>
    <property type="match status" value="1"/>
</dbReference>
<dbReference type="AlphaFoldDB" id="A0A1L8CUX6"/>
<evidence type="ECO:0000259" key="2">
    <source>
        <dbReference type="PROSITE" id="PS50943"/>
    </source>
</evidence>